<evidence type="ECO:0000256" key="1">
    <source>
        <dbReference type="SAM" id="Coils"/>
    </source>
</evidence>
<dbReference type="Pfam" id="PF13455">
    <property type="entry name" value="MUG113"/>
    <property type="match status" value="1"/>
</dbReference>
<sequence>MFSNKKLKKTEELLAATNDTLQKVQQELALAYEKVAQQAQQLENLDSELARQKDQLERSTQQSAALLEKYSQIVQLDKEVEDRKRMVQEVSNKYESARLIYQELEQAIALYEDVLEIGSFGLYKPRFNFDTAEQFRKAMDANYEKQKALIKEGKAIMCHIEWVVGGSKTEGKKMTSQYKKLMLFAFNGDCDALMSRVKWNNAEKTRERINKVFETVNKLGVSHQIEITQDFLALKQEELSLTYEHEQKKYEEKEEQRRLKEQMREEEKAQREFERVQQEAEEEEVRYEKAIEKAQQELSLAAGANIDVMQDKIKALEVQLQEAHQKKARAIAMAQLTRVGHIYVISNIGSFGENVYKLGMTRRLDPLDRVRELGDASVPFLFDVHAIIYSENAPQLEYALHKKFDDRRLNRINTKKEFFRVSLDEIEAFVLEHTGASIEFTKIAEARDYRETLNLLEQLKLEEDKIEKFPKDLVV</sequence>
<keyword evidence="1" id="KW-0175">Coiled coil</keyword>
<dbReference type="Pfam" id="PF13250">
    <property type="entry name" value="SNIPE"/>
    <property type="match status" value="1"/>
</dbReference>
<comment type="caution">
    <text evidence="3">The sequence shown here is derived from an EMBL/GenBank/DDBJ whole genome shotgun (WGS) entry which is preliminary data.</text>
</comment>
<dbReference type="RefSeq" id="WP_129002513.1">
    <property type="nucleotide sequence ID" value="NZ_SDHZ01000001.1"/>
</dbReference>
<evidence type="ECO:0000259" key="2">
    <source>
        <dbReference type="SMART" id="SM00974"/>
    </source>
</evidence>
<dbReference type="OrthoDB" id="9811665at2"/>
<accession>A0A4Q1DD19</accession>
<dbReference type="AlphaFoldDB" id="A0A4Q1DD19"/>
<proteinExistence type="predicted"/>
<feature type="coiled-coil region" evidence="1">
    <location>
        <begin position="7"/>
        <end position="114"/>
    </location>
</feature>
<evidence type="ECO:0000313" key="3">
    <source>
        <dbReference type="EMBL" id="RXK86765.1"/>
    </source>
</evidence>
<protein>
    <submittedName>
        <fullName evidence="3">DUF4041 domain-containing protein</fullName>
    </submittedName>
</protein>
<dbReference type="Proteomes" id="UP000290545">
    <property type="component" value="Unassembled WGS sequence"/>
</dbReference>
<reference evidence="3 4" key="1">
    <citation type="submission" date="2019-01" db="EMBL/GenBank/DDBJ databases">
        <title>Filimonas sp. strain TTM-71.</title>
        <authorList>
            <person name="Chen W.-M."/>
        </authorList>
    </citation>
    <scope>NUCLEOTIDE SEQUENCE [LARGE SCALE GENOMIC DNA]</scope>
    <source>
        <strain evidence="3 4">TTM-71</strain>
    </source>
</reference>
<organism evidence="3 4">
    <name type="scientific">Filimonas effusa</name>
    <dbReference type="NCBI Taxonomy" id="2508721"/>
    <lineage>
        <taxon>Bacteria</taxon>
        <taxon>Pseudomonadati</taxon>
        <taxon>Bacteroidota</taxon>
        <taxon>Chitinophagia</taxon>
        <taxon>Chitinophagales</taxon>
        <taxon>Chitinophagaceae</taxon>
        <taxon>Filimonas</taxon>
    </lineage>
</organism>
<keyword evidence="4" id="KW-1185">Reference proteome</keyword>
<gene>
    <name evidence="3" type="ORF">ESB13_08195</name>
</gene>
<name>A0A4Q1DD19_9BACT</name>
<dbReference type="InterPro" id="IPR025280">
    <property type="entry name" value="SNIPE"/>
</dbReference>
<evidence type="ECO:0000313" key="4">
    <source>
        <dbReference type="Proteomes" id="UP000290545"/>
    </source>
</evidence>
<dbReference type="InterPro" id="IPR018306">
    <property type="entry name" value="Phage_T5_Orf172_DNA-bd"/>
</dbReference>
<dbReference type="EMBL" id="SDHZ01000001">
    <property type="protein sequence ID" value="RXK86765.1"/>
    <property type="molecule type" value="Genomic_DNA"/>
</dbReference>
<feature type="domain" description="Bacteriophage T5 Orf172 DNA-binding" evidence="2">
    <location>
        <begin position="350"/>
        <end position="433"/>
    </location>
</feature>
<dbReference type="SMART" id="SM00974">
    <property type="entry name" value="T5orf172"/>
    <property type="match status" value="1"/>
</dbReference>
<feature type="coiled-coil region" evidence="1">
    <location>
        <begin position="236"/>
        <end position="333"/>
    </location>
</feature>